<keyword evidence="3" id="KW-0670">Pyruvate</keyword>
<evidence type="ECO:0000256" key="1">
    <source>
        <dbReference type="ARBA" id="ARBA00023002"/>
    </source>
</evidence>
<dbReference type="RefSeq" id="WP_079684543.1">
    <property type="nucleotide sequence ID" value="NZ_FUYQ01000032.1"/>
</dbReference>
<dbReference type="PANTHER" id="PTHR43854:SF1">
    <property type="entry name" value="INDOLEPYRUVATE OXIDOREDUCTASE SUBUNIT IORB"/>
    <property type="match status" value="1"/>
</dbReference>
<dbReference type="SUPFAM" id="SSF53323">
    <property type="entry name" value="Pyruvate-ferredoxin oxidoreductase, PFOR, domain III"/>
    <property type="match status" value="1"/>
</dbReference>
<dbReference type="Pfam" id="PF01558">
    <property type="entry name" value="POR"/>
    <property type="match status" value="1"/>
</dbReference>
<dbReference type="NCBIfam" id="NF005324">
    <property type="entry name" value="PRK06853.1-4"/>
    <property type="match status" value="1"/>
</dbReference>
<gene>
    <name evidence="3" type="ORF">SAMN05660349_03176</name>
</gene>
<protein>
    <submittedName>
        <fullName evidence="3">Indolepyruvate ferredoxin oxidoreductase beta subunit</fullName>
    </submittedName>
</protein>
<dbReference type="GO" id="GO:0016903">
    <property type="term" value="F:oxidoreductase activity, acting on the aldehyde or oxo group of donors"/>
    <property type="evidence" value="ECO:0007669"/>
    <property type="project" value="InterPro"/>
</dbReference>
<reference evidence="4" key="1">
    <citation type="submission" date="2017-02" db="EMBL/GenBank/DDBJ databases">
        <authorList>
            <person name="Varghese N."/>
            <person name="Submissions S."/>
        </authorList>
    </citation>
    <scope>NUCLEOTIDE SEQUENCE [LARGE SCALE GENOMIC DNA]</scope>
    <source>
        <strain evidence="4">DSM 24967</strain>
    </source>
</reference>
<dbReference type="InterPro" id="IPR002869">
    <property type="entry name" value="Pyrv_flavodox_OxRed_cen"/>
</dbReference>
<name>A0A1T5EVZ6_9BACT</name>
<keyword evidence="4" id="KW-1185">Reference proteome</keyword>
<keyword evidence="1" id="KW-0560">Oxidoreductase</keyword>
<sequence length="193" mass="20767">MKTDIILSGVGGQGILSIAAVIGEAALYDGLYMKQAEVHGMSQRGGDVQSNLRISDKPIASDLIPLGSADLIISLEPMESLRYLPYLKKDGWLVTNSVPFVNIPNYPDIKEVYAALNALPHKVMLDVENIAKEIGSVRSANIVMLGAAAPFLGIEYTKLEQGIRDIFGKKGPEIVGMNILALEAGYDVAKKLL</sequence>
<accession>A0A1T5EVZ6</accession>
<proteinExistence type="predicted"/>
<dbReference type="Proteomes" id="UP000190852">
    <property type="component" value="Unassembled WGS sequence"/>
</dbReference>
<evidence type="ECO:0000313" key="3">
    <source>
        <dbReference type="EMBL" id="SKB88113.1"/>
    </source>
</evidence>
<evidence type="ECO:0000259" key="2">
    <source>
        <dbReference type="Pfam" id="PF01558"/>
    </source>
</evidence>
<dbReference type="InterPro" id="IPR052198">
    <property type="entry name" value="IorB_Oxidoreductase"/>
</dbReference>
<evidence type="ECO:0000313" key="4">
    <source>
        <dbReference type="Proteomes" id="UP000190852"/>
    </source>
</evidence>
<feature type="domain" description="Pyruvate/ketoisovalerate oxidoreductase catalytic" evidence="2">
    <location>
        <begin position="11"/>
        <end position="187"/>
    </location>
</feature>
<dbReference type="InterPro" id="IPR019752">
    <property type="entry name" value="Pyrv/ketoisovalerate_OxRed_cat"/>
</dbReference>
<dbReference type="EMBL" id="FUYQ01000032">
    <property type="protein sequence ID" value="SKB88113.1"/>
    <property type="molecule type" value="Genomic_DNA"/>
</dbReference>
<dbReference type="PANTHER" id="PTHR43854">
    <property type="entry name" value="INDOLEPYRUVATE OXIDOREDUCTASE SUBUNIT IORB"/>
    <property type="match status" value="1"/>
</dbReference>
<dbReference type="Gene3D" id="3.40.920.10">
    <property type="entry name" value="Pyruvate-ferredoxin oxidoreductase, PFOR, domain III"/>
    <property type="match status" value="1"/>
</dbReference>
<organism evidence="3 4">
    <name type="scientific">Parabacteroides chartae</name>
    <dbReference type="NCBI Taxonomy" id="1037355"/>
    <lineage>
        <taxon>Bacteria</taxon>
        <taxon>Pseudomonadati</taxon>
        <taxon>Bacteroidota</taxon>
        <taxon>Bacteroidia</taxon>
        <taxon>Bacteroidales</taxon>
        <taxon>Tannerellaceae</taxon>
        <taxon>Parabacteroides</taxon>
    </lineage>
</organism>
<dbReference type="AlphaFoldDB" id="A0A1T5EVZ6"/>